<dbReference type="Proteomes" id="UP000292702">
    <property type="component" value="Unassembled WGS sequence"/>
</dbReference>
<feature type="region of interest" description="Disordered" evidence="1">
    <location>
        <begin position="168"/>
        <end position="226"/>
    </location>
</feature>
<dbReference type="SUPFAM" id="SSF51197">
    <property type="entry name" value="Clavaminate synthase-like"/>
    <property type="match status" value="1"/>
</dbReference>
<evidence type="ECO:0000256" key="1">
    <source>
        <dbReference type="SAM" id="MobiDB-lite"/>
    </source>
</evidence>
<feature type="compositionally biased region" description="Basic and acidic residues" evidence="1">
    <location>
        <begin position="10"/>
        <end position="28"/>
    </location>
</feature>
<reference evidence="3 4" key="1">
    <citation type="submission" date="2018-11" db="EMBL/GenBank/DDBJ databases">
        <title>Genome assembly of Steccherinum ochraceum LE-BIN_3174, the white-rot fungus of the Steccherinaceae family (The Residual Polyporoid clade, Polyporales, Basidiomycota).</title>
        <authorList>
            <person name="Fedorova T.V."/>
            <person name="Glazunova O.A."/>
            <person name="Landesman E.O."/>
            <person name="Moiseenko K.V."/>
            <person name="Psurtseva N.V."/>
            <person name="Savinova O.S."/>
            <person name="Shakhova N.V."/>
            <person name="Tyazhelova T.V."/>
            <person name="Vasina D.V."/>
        </authorList>
    </citation>
    <scope>NUCLEOTIDE SEQUENCE [LARGE SCALE GENOMIC DNA]</scope>
    <source>
        <strain evidence="3 4">LE-BIN_3174</strain>
    </source>
</reference>
<dbReference type="OrthoDB" id="4161428at2759"/>
<evidence type="ECO:0000313" key="4">
    <source>
        <dbReference type="Proteomes" id="UP000292702"/>
    </source>
</evidence>
<name>A0A4R0RAC6_9APHY</name>
<evidence type="ECO:0000259" key="2">
    <source>
        <dbReference type="PROSITE" id="PS51184"/>
    </source>
</evidence>
<organism evidence="3 4">
    <name type="scientific">Steccherinum ochraceum</name>
    <dbReference type="NCBI Taxonomy" id="92696"/>
    <lineage>
        <taxon>Eukaryota</taxon>
        <taxon>Fungi</taxon>
        <taxon>Dikarya</taxon>
        <taxon>Basidiomycota</taxon>
        <taxon>Agaricomycotina</taxon>
        <taxon>Agaricomycetes</taxon>
        <taxon>Polyporales</taxon>
        <taxon>Steccherinaceae</taxon>
        <taxon>Steccherinum</taxon>
    </lineage>
</organism>
<dbReference type="STRING" id="92696.A0A4R0RAC6"/>
<evidence type="ECO:0000313" key="3">
    <source>
        <dbReference type="EMBL" id="TCD62265.1"/>
    </source>
</evidence>
<proteinExistence type="predicted"/>
<dbReference type="EMBL" id="RWJN01000387">
    <property type="protein sequence ID" value="TCD62265.1"/>
    <property type="molecule type" value="Genomic_DNA"/>
</dbReference>
<sequence>MEMQKYTHNTFEKKQQHGGRKEGSKNHDISTWSVEAQQKRQRKRDADKMRQRRKKADKDATLANVSVKDSQGEQFNSSFNVFAAQRDTSLNGSSTSSAHPTNHQQLSFSTLSAAPTHFHDPTLFDTGSSDVFPYATPPYSPPDPNFFSEHPLHPSNVTNLAFASQNDDDLEPLQPLSSMSPLRVTTPLDSQDSPSELRPESPSCPPEDSSLQSAPVDPSMSSTLYPTQHGAKAFTQSSLTAPTSTDFTMWQGKEYCPNAQVLMWPGGVKTKGPWCPDSRRKPHNLASHDLKYVSAVARAAELPAEGPYYTCWAYDPLEDDVELARRITRSLGQRKVVHLTNNPPDPVTAKLQWTDTSFHSNFGLALDREYEAIEAKQRTRNASTNKKLNVNHRMTIPEFTSMLDNDKEVHAILDAPVVQVSLPSWVKLADDGHSGYFRDVPLDKYRRSIPKDVQGTQSWFLIHMGRFHTFPHHDSNGLCTLIRILHGCKCWVYLRNPDIDDCQDREALQKALEAYGATDVQFKEGLVRFVIYCQPGDLLIQGPGVYHEVYTPIPTASAGGHFYTVDTMHLTEMTLWYSLGVHDCDTNHNHPSVTLTMIGMINGLRSNPRNDYPRKALAALCRIILRPLDYFATLYDDPDLLLKRQNERFEWETEEQTAARIPRMDDHNIAINNARLLARAFDLRMSHKLTADDLEPDFVLEGGLQDPGELIDIASIKPQLNLRTERPQHPIESLKAREISPREDE</sequence>
<feature type="region of interest" description="Disordered" evidence="1">
    <location>
        <begin position="1"/>
        <end position="69"/>
    </location>
</feature>
<gene>
    <name evidence="3" type="ORF">EIP91_007123</name>
</gene>
<keyword evidence="4" id="KW-1185">Reference proteome</keyword>
<dbReference type="Gene3D" id="2.60.120.650">
    <property type="entry name" value="Cupin"/>
    <property type="match status" value="1"/>
</dbReference>
<accession>A0A4R0RAC6</accession>
<dbReference type="AlphaFoldDB" id="A0A4R0RAC6"/>
<dbReference type="InterPro" id="IPR003347">
    <property type="entry name" value="JmjC_dom"/>
</dbReference>
<protein>
    <recommendedName>
        <fullName evidence="2">JmjC domain-containing protein</fullName>
    </recommendedName>
</protein>
<comment type="caution">
    <text evidence="3">The sequence shown here is derived from an EMBL/GenBank/DDBJ whole genome shotgun (WGS) entry which is preliminary data.</text>
</comment>
<dbReference type="PROSITE" id="PS51184">
    <property type="entry name" value="JMJC"/>
    <property type="match status" value="1"/>
</dbReference>
<feature type="domain" description="JmjC" evidence="2">
    <location>
        <begin position="429"/>
        <end position="579"/>
    </location>
</feature>